<keyword evidence="1" id="KW-0472">Membrane</keyword>
<keyword evidence="3" id="KW-1185">Reference proteome</keyword>
<dbReference type="PANTHER" id="PTHR13627:SF32">
    <property type="entry name" value="AGAP006029-PA"/>
    <property type="match status" value="1"/>
</dbReference>
<dbReference type="EMBL" id="VSRR010000011">
    <property type="protein sequence ID" value="MPC07883.1"/>
    <property type="molecule type" value="Genomic_DNA"/>
</dbReference>
<proteinExistence type="predicted"/>
<name>A0A5B7CJS8_PORTR</name>
<organism evidence="2 3">
    <name type="scientific">Portunus trituberculatus</name>
    <name type="common">Swimming crab</name>
    <name type="synonym">Neptunus trituberculatus</name>
    <dbReference type="NCBI Taxonomy" id="210409"/>
    <lineage>
        <taxon>Eukaryota</taxon>
        <taxon>Metazoa</taxon>
        <taxon>Ecdysozoa</taxon>
        <taxon>Arthropoda</taxon>
        <taxon>Crustacea</taxon>
        <taxon>Multicrustacea</taxon>
        <taxon>Malacostraca</taxon>
        <taxon>Eumalacostraca</taxon>
        <taxon>Eucarida</taxon>
        <taxon>Decapoda</taxon>
        <taxon>Pleocyemata</taxon>
        <taxon>Brachyura</taxon>
        <taxon>Eubrachyura</taxon>
        <taxon>Portunoidea</taxon>
        <taxon>Portunidae</taxon>
        <taxon>Portuninae</taxon>
        <taxon>Portunus</taxon>
    </lineage>
</organism>
<keyword evidence="1" id="KW-1133">Transmembrane helix</keyword>
<dbReference type="AlphaFoldDB" id="A0A5B7CJS8"/>
<dbReference type="PANTHER" id="PTHR13627">
    <property type="entry name" value="FUKUTIN RELATED PROTEIN"/>
    <property type="match status" value="1"/>
</dbReference>
<keyword evidence="1" id="KW-0812">Transmembrane</keyword>
<comment type="caution">
    <text evidence="2">The sequence shown here is derived from an EMBL/GenBank/DDBJ whole genome shotgun (WGS) entry which is preliminary data.</text>
</comment>
<sequence length="240" mass="27329">MAFTLGLLRRRCRLWGRKRGLAVLMVAMVGTALAATYLRHLAQQRGVKEQPPCTVTQEQRRGLYLLLAAVSALLTRLSITHFLCFDSLWGAVHESGPLPWDPHAHLCALNEKVSRHEEAELLRAFRRRGLALEYSSAEGQYTIRNSSSALGTFEAPTVRVVLFEEDERVQMLRRVGWRRRLLPPDCDAHPSLQCFPPNLAASPLPIRPFGPLSLPAPREDIDLLKFHYPETWWRPLQPHC</sequence>
<dbReference type="Proteomes" id="UP000324222">
    <property type="component" value="Unassembled WGS sequence"/>
</dbReference>
<reference evidence="2 3" key="1">
    <citation type="submission" date="2019-05" db="EMBL/GenBank/DDBJ databases">
        <title>Another draft genome of Portunus trituberculatus and its Hox gene families provides insights of decapod evolution.</title>
        <authorList>
            <person name="Jeong J.-H."/>
            <person name="Song I."/>
            <person name="Kim S."/>
            <person name="Choi T."/>
            <person name="Kim D."/>
            <person name="Ryu S."/>
            <person name="Kim W."/>
        </authorList>
    </citation>
    <scope>NUCLEOTIDE SEQUENCE [LARGE SCALE GENOMIC DNA]</scope>
    <source>
        <tissue evidence="2">Muscle</tissue>
    </source>
</reference>
<protein>
    <submittedName>
        <fullName evidence="2">Uncharacterized protein</fullName>
    </submittedName>
</protein>
<evidence type="ECO:0000313" key="2">
    <source>
        <dbReference type="EMBL" id="MPC07883.1"/>
    </source>
</evidence>
<dbReference type="InterPro" id="IPR052613">
    <property type="entry name" value="LicD_transferase"/>
</dbReference>
<evidence type="ECO:0000256" key="1">
    <source>
        <dbReference type="SAM" id="Phobius"/>
    </source>
</evidence>
<accession>A0A5B7CJS8</accession>
<gene>
    <name evidence="2" type="ORF">E2C01_000451</name>
</gene>
<feature type="transmembrane region" description="Helical" evidence="1">
    <location>
        <begin position="21"/>
        <end position="42"/>
    </location>
</feature>
<evidence type="ECO:0000313" key="3">
    <source>
        <dbReference type="Proteomes" id="UP000324222"/>
    </source>
</evidence>